<keyword evidence="4" id="KW-1185">Reference proteome</keyword>
<evidence type="ECO:0000256" key="1">
    <source>
        <dbReference type="SAM" id="MobiDB-lite"/>
    </source>
</evidence>
<feature type="region of interest" description="Disordered" evidence="1">
    <location>
        <begin position="99"/>
        <end position="142"/>
    </location>
</feature>
<comment type="caution">
    <text evidence="3">The sequence shown here is derived from an EMBL/GenBank/DDBJ whole genome shotgun (WGS) entry which is preliminary data.</text>
</comment>
<dbReference type="InterPro" id="IPR002625">
    <property type="entry name" value="Smr_dom"/>
</dbReference>
<dbReference type="PANTHER" id="PTHR47417">
    <property type="entry name" value="SMR DOMAIN-CONTAINING PROTEIN YPL199C"/>
    <property type="match status" value="1"/>
</dbReference>
<dbReference type="EMBL" id="RQTK01002644">
    <property type="protein sequence ID" value="RUS68478.1"/>
    <property type="molecule type" value="Genomic_DNA"/>
</dbReference>
<evidence type="ECO:0000259" key="2">
    <source>
        <dbReference type="PROSITE" id="PS50828"/>
    </source>
</evidence>
<dbReference type="AlphaFoldDB" id="A0A3S1APU0"/>
<name>A0A3S1APU0_ELYCH</name>
<dbReference type="Proteomes" id="UP000271974">
    <property type="component" value="Unassembled WGS sequence"/>
</dbReference>
<feature type="non-terminal residue" evidence="3">
    <location>
        <position position="1"/>
    </location>
</feature>
<accession>A0A3S1APU0</accession>
<protein>
    <recommendedName>
        <fullName evidence="2">Smr domain-containing protein</fullName>
    </recommendedName>
</protein>
<dbReference type="OrthoDB" id="3231855at2759"/>
<feature type="region of interest" description="Disordered" evidence="1">
    <location>
        <begin position="1"/>
        <end position="26"/>
    </location>
</feature>
<feature type="compositionally biased region" description="Acidic residues" evidence="1">
    <location>
        <begin position="102"/>
        <end position="127"/>
    </location>
</feature>
<dbReference type="PANTHER" id="PTHR47417:SF1">
    <property type="entry name" value="SMR DOMAIN-CONTAINING PROTEIN YPL199C"/>
    <property type="match status" value="1"/>
</dbReference>
<feature type="compositionally biased region" description="Basic and acidic residues" evidence="1">
    <location>
        <begin position="128"/>
        <end position="142"/>
    </location>
</feature>
<dbReference type="Gene3D" id="3.30.1370.110">
    <property type="match status" value="1"/>
</dbReference>
<feature type="compositionally biased region" description="Basic and acidic residues" evidence="1">
    <location>
        <begin position="13"/>
        <end position="26"/>
    </location>
</feature>
<feature type="domain" description="Smr" evidence="2">
    <location>
        <begin position="148"/>
        <end position="222"/>
    </location>
</feature>
<sequence length="222" mass="25482">SPLPQASVGNADQHAELNHDDKDPSDFRIDIPDNATILAGNIHLKSRNLPQTPIEENKSNRAAPTPIFVIHQPYAHHQNQRKFYRRHCICGDEMPHLKYENEKDEDSDEIDEESQDAIEDWNEEDEEGVKVEEEKNVDDRDADNGATLDLRGLFVREAIAAVQTFLPAQDQRYIFSGFKEISRFVYIITGWGKMSPNNVPKVKPAVENLLNSSFYKLKYQYV</sequence>
<dbReference type="InterPro" id="IPR036063">
    <property type="entry name" value="Smr_dom_sf"/>
</dbReference>
<reference evidence="3 4" key="1">
    <citation type="submission" date="2019-01" db="EMBL/GenBank/DDBJ databases">
        <title>A draft genome assembly of the solar-powered sea slug Elysia chlorotica.</title>
        <authorList>
            <person name="Cai H."/>
            <person name="Li Q."/>
            <person name="Fang X."/>
            <person name="Li J."/>
            <person name="Curtis N.E."/>
            <person name="Altenburger A."/>
            <person name="Shibata T."/>
            <person name="Feng M."/>
            <person name="Maeda T."/>
            <person name="Schwartz J.A."/>
            <person name="Shigenobu S."/>
            <person name="Lundholm N."/>
            <person name="Nishiyama T."/>
            <person name="Yang H."/>
            <person name="Hasebe M."/>
            <person name="Li S."/>
            <person name="Pierce S.K."/>
            <person name="Wang J."/>
        </authorList>
    </citation>
    <scope>NUCLEOTIDE SEQUENCE [LARGE SCALE GENOMIC DNA]</scope>
    <source>
        <strain evidence="3">EC2010</strain>
        <tissue evidence="3">Whole organism of an adult</tissue>
    </source>
</reference>
<dbReference type="SUPFAM" id="SSF160443">
    <property type="entry name" value="SMR domain-like"/>
    <property type="match status" value="1"/>
</dbReference>
<dbReference type="PROSITE" id="PS50828">
    <property type="entry name" value="SMR"/>
    <property type="match status" value="1"/>
</dbReference>
<proteinExistence type="predicted"/>
<organism evidence="3 4">
    <name type="scientific">Elysia chlorotica</name>
    <name type="common">Eastern emerald elysia</name>
    <name type="synonym">Sea slug</name>
    <dbReference type="NCBI Taxonomy" id="188477"/>
    <lineage>
        <taxon>Eukaryota</taxon>
        <taxon>Metazoa</taxon>
        <taxon>Spiralia</taxon>
        <taxon>Lophotrochozoa</taxon>
        <taxon>Mollusca</taxon>
        <taxon>Gastropoda</taxon>
        <taxon>Heterobranchia</taxon>
        <taxon>Euthyneura</taxon>
        <taxon>Panpulmonata</taxon>
        <taxon>Sacoglossa</taxon>
        <taxon>Placobranchoidea</taxon>
        <taxon>Plakobranchidae</taxon>
        <taxon>Elysia</taxon>
    </lineage>
</organism>
<gene>
    <name evidence="3" type="ORF">EGW08_023760</name>
</gene>
<dbReference type="InterPro" id="IPR053020">
    <property type="entry name" value="Smr_domain_protein"/>
</dbReference>
<evidence type="ECO:0000313" key="4">
    <source>
        <dbReference type="Proteomes" id="UP000271974"/>
    </source>
</evidence>
<evidence type="ECO:0000313" key="3">
    <source>
        <dbReference type="EMBL" id="RUS68478.1"/>
    </source>
</evidence>